<dbReference type="InterPro" id="IPR048389">
    <property type="entry name" value="YciQ-like_C"/>
</dbReference>
<evidence type="ECO:0000259" key="4">
    <source>
        <dbReference type="Pfam" id="PF20990"/>
    </source>
</evidence>
<proteinExistence type="predicted"/>
<dbReference type="InterPro" id="IPR018702">
    <property type="entry name" value="DUF2207"/>
</dbReference>
<reference evidence="5 6" key="2">
    <citation type="submission" date="2007-04" db="EMBL/GenBank/DDBJ databases">
        <authorList>
            <person name="Fulton L."/>
            <person name="Clifton S."/>
            <person name="Fulton B."/>
            <person name="Xu J."/>
            <person name="Minx P."/>
            <person name="Mardis E.R."/>
            <person name="Wilson R.K."/>
        </authorList>
    </citation>
    <scope>NUCLEOTIDE SEQUENCE [LARGE SCALE GENOMIC DNA]</scope>
    <source>
        <strain evidence="6">ATCC 25986 / DSM 3979 / JCM 10188 / KCTC 3647 / NCTC 11838 / VPI 1003</strain>
    </source>
</reference>
<gene>
    <name evidence="5" type="ORF">COLAER_01997</name>
</gene>
<feature type="domain" description="Predicted membrane protein YciQ-like C-terminal" evidence="4">
    <location>
        <begin position="337"/>
        <end position="591"/>
    </location>
</feature>
<keyword evidence="2" id="KW-0812">Transmembrane</keyword>
<keyword evidence="2" id="KW-0472">Membrane</keyword>
<evidence type="ECO:0000259" key="3">
    <source>
        <dbReference type="Pfam" id="PF09972"/>
    </source>
</evidence>
<feature type="transmembrane region" description="Helical" evidence="2">
    <location>
        <begin position="482"/>
        <end position="505"/>
    </location>
</feature>
<evidence type="ECO:0008006" key="7">
    <source>
        <dbReference type="Google" id="ProtNLM"/>
    </source>
</evidence>
<dbReference type="AlphaFoldDB" id="A4EC18"/>
<evidence type="ECO:0000256" key="1">
    <source>
        <dbReference type="SAM" id="MobiDB-lite"/>
    </source>
</evidence>
<dbReference type="EMBL" id="AAVN02000009">
    <property type="protein sequence ID" value="EBA38911.1"/>
    <property type="molecule type" value="Genomic_DNA"/>
</dbReference>
<feature type="region of interest" description="Disordered" evidence="1">
    <location>
        <begin position="641"/>
        <end position="670"/>
    </location>
</feature>
<feature type="domain" description="DUF2207" evidence="3">
    <location>
        <begin position="67"/>
        <end position="262"/>
    </location>
</feature>
<sequence>MFVMCTRKRGTMALLVLQTKDVPMNTLAAKVSKQRRPFARFASICALVACALLLLPAVARADGYSMTQTYIGATVEADGSLTVVEGRQFDFDDDINGVFWEINAGTNQQGGTAGVDVLSVEEDDAAFNKVDSANKGDSGVYTVEQTGDGVKIKVFSPHESGDSAIYYVSYTMTGAVMNWSDTAELYWKFVGDGWSADSEDVEMEVYFANAAAGTAAVKGDNFRAWGHGPLTGDVSLDADEPMVTYAIPCVHQGEFAEARIAFPSDWVPWLSASSEERMSTILSEEKEWADEANARRAHARMIANALAVLSVVAAVAFTGTIVVLKLRKRKPKPLFQDEYFRDVPSADHPAVLSALMSWNEVPDQAYIATLMKLTDDRVIKLEQATVTKAKKGLLGREKEEQTYRVTVSDAGWKSAKGIDHMVLKVFFAGAKPDENGDRSRTFDELQHYVKQHATPVGDKLEDYQNTVKGKLADSEYVASDGIVAMVFCLVLGILIAFVPAGSIIFTDGAQANIIAAVISVPIVLVGIGVGLTFRRFTPEGAEVAARCKALKHWLEDFTRLKEAVPGDLVLWNKLLVMGAALGVSKEVLRQLAEAVPPEVREADGFYDNYPCYWWYYHHYGTESPLDSFNDVYHESIRELASSSDSSSGGGGGGFSGGGGGGVGGGGGGTF</sequence>
<feature type="transmembrane region" description="Helical" evidence="2">
    <location>
        <begin position="511"/>
        <end position="533"/>
    </location>
</feature>
<comment type="caution">
    <text evidence="5">The sequence shown here is derived from an EMBL/GenBank/DDBJ whole genome shotgun (WGS) entry which is preliminary data.</text>
</comment>
<accession>A4EC18</accession>
<protein>
    <recommendedName>
        <fullName evidence="7">DUF2207 domain-containing protein</fullName>
    </recommendedName>
</protein>
<feature type="transmembrane region" description="Helical" evidence="2">
    <location>
        <begin position="301"/>
        <end position="324"/>
    </location>
</feature>
<reference evidence="5 6" key="1">
    <citation type="submission" date="2007-01" db="EMBL/GenBank/DDBJ databases">
        <title>Draft genome sequence of Collinsella aerofaciens (ATCC 25986).</title>
        <authorList>
            <person name="Sudarsanam P."/>
            <person name="Ley R."/>
            <person name="Guruge J."/>
            <person name="Turnbaugh P.J."/>
            <person name="Mahowald M."/>
            <person name="Liep D."/>
            <person name="Gordon J."/>
        </authorList>
    </citation>
    <scope>NUCLEOTIDE SEQUENCE [LARGE SCALE GENOMIC DNA]</scope>
    <source>
        <strain evidence="6">ATCC 25986 / DSM 3979 / JCM 10188 / KCTC 3647 / NCTC 11838 / VPI 1003</strain>
    </source>
</reference>
<dbReference type="Pfam" id="PF20990">
    <property type="entry name" value="DUF2207_C"/>
    <property type="match status" value="1"/>
</dbReference>
<name>A4EC18_COLAA</name>
<keyword evidence="2" id="KW-1133">Transmembrane helix</keyword>
<evidence type="ECO:0000256" key="2">
    <source>
        <dbReference type="SAM" id="Phobius"/>
    </source>
</evidence>
<organism evidence="5 6">
    <name type="scientific">Collinsella aerofaciens (strain ATCC 25986 / DSM 3979 / JCM 10188 / KCTC 3647 / NCTC 11838 / VPI 1003)</name>
    <dbReference type="NCBI Taxonomy" id="411903"/>
    <lineage>
        <taxon>Bacteria</taxon>
        <taxon>Bacillati</taxon>
        <taxon>Actinomycetota</taxon>
        <taxon>Coriobacteriia</taxon>
        <taxon>Coriobacteriales</taxon>
        <taxon>Coriobacteriaceae</taxon>
        <taxon>Collinsella</taxon>
    </lineage>
</organism>
<evidence type="ECO:0000313" key="6">
    <source>
        <dbReference type="Proteomes" id="UP000002979"/>
    </source>
</evidence>
<feature type="compositionally biased region" description="Gly residues" evidence="1">
    <location>
        <begin position="647"/>
        <end position="670"/>
    </location>
</feature>
<dbReference type="Proteomes" id="UP000002979">
    <property type="component" value="Unassembled WGS sequence"/>
</dbReference>
<dbReference type="Pfam" id="PF09972">
    <property type="entry name" value="DUF2207"/>
    <property type="match status" value="1"/>
</dbReference>
<evidence type="ECO:0000313" key="5">
    <source>
        <dbReference type="EMBL" id="EBA38911.1"/>
    </source>
</evidence>